<keyword evidence="13" id="KW-1185">Reference proteome</keyword>
<evidence type="ECO:0000256" key="3">
    <source>
        <dbReference type="ARBA" id="ARBA00022553"/>
    </source>
</evidence>
<dbReference type="SMART" id="SM00448">
    <property type="entry name" value="REC"/>
    <property type="match status" value="1"/>
</dbReference>
<feature type="domain" description="HTH araC/xylS-type" evidence="10">
    <location>
        <begin position="460"/>
        <end position="558"/>
    </location>
</feature>
<dbReference type="GO" id="GO:0003700">
    <property type="term" value="F:DNA-binding transcription factor activity"/>
    <property type="evidence" value="ECO:0007669"/>
    <property type="project" value="InterPro"/>
</dbReference>
<dbReference type="PRINTS" id="PR00032">
    <property type="entry name" value="HTHARAC"/>
</dbReference>
<feature type="compositionally biased region" description="Low complexity" evidence="9">
    <location>
        <begin position="319"/>
        <end position="332"/>
    </location>
</feature>
<dbReference type="InterPro" id="IPR018060">
    <property type="entry name" value="HTH_AraC"/>
</dbReference>
<keyword evidence="3 8" id="KW-0597">Phosphoprotein</keyword>
<feature type="region of interest" description="Disordered" evidence="9">
    <location>
        <begin position="319"/>
        <end position="339"/>
    </location>
</feature>
<evidence type="ECO:0000256" key="5">
    <source>
        <dbReference type="ARBA" id="ARBA00023015"/>
    </source>
</evidence>
<dbReference type="OrthoDB" id="159632at2"/>
<gene>
    <name evidence="12" type="ORF">AWM70_05885</name>
</gene>
<dbReference type="Gene3D" id="3.40.50.2300">
    <property type="match status" value="1"/>
</dbReference>
<proteinExistence type="predicted"/>
<protein>
    <submittedName>
        <fullName evidence="12">Two-component system response regulator</fullName>
    </submittedName>
</protein>
<dbReference type="GO" id="GO:0043565">
    <property type="term" value="F:sequence-specific DNA binding"/>
    <property type="evidence" value="ECO:0007669"/>
    <property type="project" value="InterPro"/>
</dbReference>
<evidence type="ECO:0000256" key="9">
    <source>
        <dbReference type="SAM" id="MobiDB-lite"/>
    </source>
</evidence>
<feature type="modified residue" description="4-aspartylphosphate" evidence="8">
    <location>
        <position position="55"/>
    </location>
</feature>
<dbReference type="Gene3D" id="1.10.10.60">
    <property type="entry name" value="Homeodomain-like"/>
    <property type="match status" value="2"/>
</dbReference>
<evidence type="ECO:0000259" key="10">
    <source>
        <dbReference type="PROSITE" id="PS01124"/>
    </source>
</evidence>
<dbReference type="CDD" id="cd17536">
    <property type="entry name" value="REC_YesN-like"/>
    <property type="match status" value="1"/>
</dbReference>
<keyword evidence="4" id="KW-0902">Two-component regulatory system</keyword>
<evidence type="ECO:0000256" key="6">
    <source>
        <dbReference type="ARBA" id="ARBA00023125"/>
    </source>
</evidence>
<dbReference type="PROSITE" id="PS50110">
    <property type="entry name" value="RESPONSE_REGULATORY"/>
    <property type="match status" value="1"/>
</dbReference>
<dbReference type="Proteomes" id="UP000092573">
    <property type="component" value="Chromosome"/>
</dbReference>
<keyword evidence="5" id="KW-0805">Transcription regulation</keyword>
<dbReference type="PANTHER" id="PTHR42713">
    <property type="entry name" value="HISTIDINE KINASE-RELATED"/>
    <property type="match status" value="1"/>
</dbReference>
<evidence type="ECO:0000313" key="13">
    <source>
        <dbReference type="Proteomes" id="UP000092573"/>
    </source>
</evidence>
<dbReference type="PROSITE" id="PS00041">
    <property type="entry name" value="HTH_ARAC_FAMILY_1"/>
    <property type="match status" value="1"/>
</dbReference>
<evidence type="ECO:0000259" key="11">
    <source>
        <dbReference type="PROSITE" id="PS50110"/>
    </source>
</evidence>
<dbReference type="RefSeq" id="WP_068694771.1">
    <property type="nucleotide sequence ID" value="NZ_CP014167.1"/>
</dbReference>
<dbReference type="Pfam" id="PF00072">
    <property type="entry name" value="Response_reg"/>
    <property type="match status" value="1"/>
</dbReference>
<keyword evidence="6" id="KW-0238">DNA-binding</keyword>
<dbReference type="AlphaFoldDB" id="A0A1B1MYB0"/>
<dbReference type="STRING" id="1462996.AWM70_05885"/>
<reference evidence="12 13" key="1">
    <citation type="submission" date="2016-01" db="EMBL/GenBank/DDBJ databases">
        <title>Complete Genome Sequence of Paenibacillus yonginensis DCY84, a novel Plant Growth-Promoting Bacteria with Elicitation of Induced Systemic Resistance.</title>
        <authorList>
            <person name="Kim Y.J."/>
            <person name="Yang D.C."/>
            <person name="Sukweenadhi J."/>
        </authorList>
    </citation>
    <scope>NUCLEOTIDE SEQUENCE [LARGE SCALE GENOMIC DNA]</scope>
    <source>
        <strain evidence="12 13">DCY84</strain>
    </source>
</reference>
<sequence>MYKVLIIDDEEPLREAIRILGEWDSLGVDTILEAEDGESGLLLLRQQQVDLVMVDMKMPGISGPELLQILEQDFPDLPSIVISGYNDFEFTRQAIKSKSVDYLLKPVNRGELNQAMHKAVEQLEARRRSENDNINRGIRLNMSLPKLKENIYLSLLDRTFHPAGKQDLLAMIGAGKADSIYGVGVIRILNLDETANSRFHGEIGLLHFAVSNMVNNASGPGLQSFCFANPRQMREMITVFNMEKGTEADLAFQSELLLKQIHAALRDLLGIRSVMGVGRPCRDMFHMADAFEAAKAAVLQMNFQQAAGAANAIFTSAPVPTSAPGTSSGSPGRTEQTPEVPSLISRLPLLRSALEAGNLNQAKTVLADFLRALGERKSCRLGDADRAVQDFHLLLRDTALSLGVSPDKLPREGEEKFSFGGFSRDYSNFTEFGELLERMLEYYVGVIRGQAGVQGRFDAEDIKAYIDTHYFEDFKISLFTEKYYLSREYLMKRFKQQFGCGIHEYTQKVRMEKAKEMLGDPSLKIQEISEMLGYRDKNYFSKAFRNYYRMSPTEFRLFSSSK</sequence>
<dbReference type="SMART" id="SM00342">
    <property type="entry name" value="HTH_ARAC"/>
    <property type="match status" value="1"/>
</dbReference>
<dbReference type="InterPro" id="IPR011006">
    <property type="entry name" value="CheY-like_superfamily"/>
</dbReference>
<dbReference type="PROSITE" id="PS01124">
    <property type="entry name" value="HTH_ARAC_FAMILY_2"/>
    <property type="match status" value="1"/>
</dbReference>
<evidence type="ECO:0000256" key="8">
    <source>
        <dbReference type="PROSITE-ProRule" id="PRU00169"/>
    </source>
</evidence>
<evidence type="ECO:0000313" key="12">
    <source>
        <dbReference type="EMBL" id="ANS74168.1"/>
    </source>
</evidence>
<dbReference type="GO" id="GO:0000160">
    <property type="term" value="P:phosphorelay signal transduction system"/>
    <property type="evidence" value="ECO:0007669"/>
    <property type="project" value="UniProtKB-KW"/>
</dbReference>
<keyword evidence="7" id="KW-0804">Transcription</keyword>
<dbReference type="SUPFAM" id="SSF46689">
    <property type="entry name" value="Homeodomain-like"/>
    <property type="match status" value="1"/>
</dbReference>
<dbReference type="InterPro" id="IPR001789">
    <property type="entry name" value="Sig_transdc_resp-reg_receiver"/>
</dbReference>
<dbReference type="InterPro" id="IPR018062">
    <property type="entry name" value="HTH_AraC-typ_CS"/>
</dbReference>
<evidence type="ECO:0000256" key="2">
    <source>
        <dbReference type="ARBA" id="ARBA00022490"/>
    </source>
</evidence>
<keyword evidence="2" id="KW-0963">Cytoplasm</keyword>
<dbReference type="Pfam" id="PF12833">
    <property type="entry name" value="HTH_18"/>
    <property type="match status" value="1"/>
</dbReference>
<dbReference type="GO" id="GO:0005737">
    <property type="term" value="C:cytoplasm"/>
    <property type="evidence" value="ECO:0007669"/>
    <property type="project" value="UniProtKB-SubCell"/>
</dbReference>
<dbReference type="PANTHER" id="PTHR42713:SF3">
    <property type="entry name" value="TRANSCRIPTIONAL REGULATORY PROTEIN HPTR"/>
    <property type="match status" value="1"/>
</dbReference>
<dbReference type="EMBL" id="CP014167">
    <property type="protein sequence ID" value="ANS74168.1"/>
    <property type="molecule type" value="Genomic_DNA"/>
</dbReference>
<dbReference type="InterPro" id="IPR020449">
    <property type="entry name" value="Tscrpt_reg_AraC-type_HTH"/>
</dbReference>
<evidence type="ECO:0000256" key="4">
    <source>
        <dbReference type="ARBA" id="ARBA00023012"/>
    </source>
</evidence>
<dbReference type="InterPro" id="IPR051552">
    <property type="entry name" value="HptR"/>
</dbReference>
<feature type="domain" description="Response regulatory" evidence="11">
    <location>
        <begin position="3"/>
        <end position="120"/>
    </location>
</feature>
<name>A0A1B1MYB0_9BACL</name>
<organism evidence="12 13">
    <name type="scientific">Paenibacillus yonginensis</name>
    <dbReference type="NCBI Taxonomy" id="1462996"/>
    <lineage>
        <taxon>Bacteria</taxon>
        <taxon>Bacillati</taxon>
        <taxon>Bacillota</taxon>
        <taxon>Bacilli</taxon>
        <taxon>Bacillales</taxon>
        <taxon>Paenibacillaceae</taxon>
        <taxon>Paenibacillus</taxon>
    </lineage>
</organism>
<accession>A0A1B1MYB0</accession>
<dbReference type="SUPFAM" id="SSF52172">
    <property type="entry name" value="CheY-like"/>
    <property type="match status" value="1"/>
</dbReference>
<dbReference type="KEGG" id="pyg:AWM70_05885"/>
<evidence type="ECO:0000256" key="7">
    <source>
        <dbReference type="ARBA" id="ARBA00023163"/>
    </source>
</evidence>
<evidence type="ECO:0000256" key="1">
    <source>
        <dbReference type="ARBA" id="ARBA00004496"/>
    </source>
</evidence>
<dbReference type="InterPro" id="IPR009057">
    <property type="entry name" value="Homeodomain-like_sf"/>
</dbReference>
<comment type="subcellular location">
    <subcellularLocation>
        <location evidence="1">Cytoplasm</location>
    </subcellularLocation>
</comment>